<feature type="region of interest" description="Disordered" evidence="1">
    <location>
        <begin position="61"/>
        <end position="81"/>
    </location>
</feature>
<sequence length="412" mass="46104">MIDSLQSELRAAKDDALRYKRITEEMGVIMGRLRDERDHHKLERESVSAELRRLTRPRAVPASGKGLANRTANGHAGPALRKSHSSALRVLCVGTGRDGTTSLTRMMQDVFDIQGDGDAAVHEWASSELNELFCQLKETGDRSFEDQIRQTILNCPHACVVGNGFAAVLPVIAELLGDQVTLVHLRRRDRAACIASLTENAELSPQNHVYYADSPAAQRKRPTAFHFGEMSREQWTKLSQAAKFGWYYDKTHALIEKHKSLFPNTLAVDTEDLSADSVRAALAHAAGSTAAPRAFHVNRFVDLRHVPVDRRSFVQRLLGQLDVQKLAHDDLYGLRQVLNEMIYHLSHFPDAAPGALDELRWTLREMHGVLNNRIDDVRELMERVGAGVETEGLSNDQEQDAPRRRSGSRLSN</sequence>
<keyword evidence="3" id="KW-1185">Reference proteome</keyword>
<dbReference type="RefSeq" id="WP_231324047.1">
    <property type="nucleotide sequence ID" value="NZ_CP088156.1"/>
</dbReference>
<reference evidence="2" key="1">
    <citation type="journal article" date="2024" name="Antonie Van Leeuwenhoek">
        <title>Bradyrhizobium ontarionense sp. nov., a novel bacterial symbiont isolated from Aeschynomene indica (Indian jointvetch), harbours photosynthesis, nitrogen fixation and nitrous oxide (N2O) reductase genes.</title>
        <authorList>
            <person name="Bromfield E.S.P."/>
            <person name="Cloutier S."/>
        </authorList>
    </citation>
    <scope>NUCLEOTIDE SEQUENCE</scope>
    <source>
        <strain evidence="2">A19</strain>
    </source>
</reference>
<evidence type="ECO:0008006" key="4">
    <source>
        <dbReference type="Google" id="ProtNLM"/>
    </source>
</evidence>
<gene>
    <name evidence="2" type="ORF">LQG66_05050</name>
</gene>
<dbReference type="Gene3D" id="3.40.50.300">
    <property type="entry name" value="P-loop containing nucleotide triphosphate hydrolases"/>
    <property type="match status" value="1"/>
</dbReference>
<organism evidence="2 3">
    <name type="scientific">Bradyrhizobium ontarionense</name>
    <dbReference type="NCBI Taxonomy" id="2898149"/>
    <lineage>
        <taxon>Bacteria</taxon>
        <taxon>Pseudomonadati</taxon>
        <taxon>Pseudomonadota</taxon>
        <taxon>Alphaproteobacteria</taxon>
        <taxon>Hyphomicrobiales</taxon>
        <taxon>Nitrobacteraceae</taxon>
        <taxon>Bradyrhizobium</taxon>
    </lineage>
</organism>
<dbReference type="Proteomes" id="UP001431010">
    <property type="component" value="Chromosome"/>
</dbReference>
<name>A0ABY3REF5_9BRAD</name>
<accession>A0ABY3REF5</accession>
<evidence type="ECO:0000256" key="1">
    <source>
        <dbReference type="SAM" id="MobiDB-lite"/>
    </source>
</evidence>
<protein>
    <recommendedName>
        <fullName evidence="4">Sulfotransferase family protein</fullName>
    </recommendedName>
</protein>
<dbReference type="InterPro" id="IPR027417">
    <property type="entry name" value="P-loop_NTPase"/>
</dbReference>
<evidence type="ECO:0000313" key="2">
    <source>
        <dbReference type="EMBL" id="UFZ05683.1"/>
    </source>
</evidence>
<proteinExistence type="predicted"/>
<evidence type="ECO:0000313" key="3">
    <source>
        <dbReference type="Proteomes" id="UP001431010"/>
    </source>
</evidence>
<dbReference type="EMBL" id="CP088156">
    <property type="protein sequence ID" value="UFZ05683.1"/>
    <property type="molecule type" value="Genomic_DNA"/>
</dbReference>
<feature type="region of interest" description="Disordered" evidence="1">
    <location>
        <begin position="388"/>
        <end position="412"/>
    </location>
</feature>